<evidence type="ECO:0000256" key="1">
    <source>
        <dbReference type="ARBA" id="ARBA00007913"/>
    </source>
</evidence>
<organism evidence="9 10">
    <name type="scientific">Phyllosticta citribraziliensis</name>
    <dbReference type="NCBI Taxonomy" id="989973"/>
    <lineage>
        <taxon>Eukaryota</taxon>
        <taxon>Fungi</taxon>
        <taxon>Dikarya</taxon>
        <taxon>Ascomycota</taxon>
        <taxon>Pezizomycotina</taxon>
        <taxon>Dothideomycetes</taxon>
        <taxon>Dothideomycetes incertae sedis</taxon>
        <taxon>Botryosphaeriales</taxon>
        <taxon>Phyllostictaceae</taxon>
        <taxon>Phyllosticta</taxon>
    </lineage>
</organism>
<keyword evidence="10" id="KW-1185">Reference proteome</keyword>
<dbReference type="GO" id="GO:0016787">
    <property type="term" value="F:hydrolase activity"/>
    <property type="evidence" value="ECO:0007669"/>
    <property type="project" value="UniProtKB-KW"/>
</dbReference>
<dbReference type="InterPro" id="IPR041679">
    <property type="entry name" value="DNA2/NAM7-like_C"/>
</dbReference>
<dbReference type="InterPro" id="IPR041677">
    <property type="entry name" value="DNA2/NAM7_AAA_11"/>
</dbReference>
<feature type="compositionally biased region" description="Low complexity" evidence="7">
    <location>
        <begin position="586"/>
        <end position="595"/>
    </location>
</feature>
<dbReference type="PANTHER" id="PTHR43788">
    <property type="entry name" value="DNA2/NAM7 HELICASE FAMILY MEMBER"/>
    <property type="match status" value="1"/>
</dbReference>
<dbReference type="InterPro" id="IPR047187">
    <property type="entry name" value="SF1_C_Upf1"/>
</dbReference>
<feature type="domain" description="Helicase ATP-binding" evidence="8">
    <location>
        <begin position="469"/>
        <end position="766"/>
    </location>
</feature>
<proteinExistence type="inferred from homology"/>
<evidence type="ECO:0000259" key="8">
    <source>
        <dbReference type="SMART" id="SM00487"/>
    </source>
</evidence>
<dbReference type="PANTHER" id="PTHR43788:SF8">
    <property type="entry name" value="DNA-BINDING PROTEIN SMUBP-2"/>
    <property type="match status" value="1"/>
</dbReference>
<evidence type="ECO:0000256" key="6">
    <source>
        <dbReference type="ARBA" id="ARBA00048432"/>
    </source>
</evidence>
<evidence type="ECO:0000256" key="3">
    <source>
        <dbReference type="ARBA" id="ARBA00022801"/>
    </source>
</evidence>
<name>A0ABR1LUC2_9PEZI</name>
<comment type="similarity">
    <text evidence="1">Belongs to the DNA2/NAM7 helicase family.</text>
</comment>
<dbReference type="InterPro" id="IPR027417">
    <property type="entry name" value="P-loop_NTPase"/>
</dbReference>
<keyword evidence="4" id="KW-0347">Helicase</keyword>
<comment type="catalytic activity">
    <reaction evidence="6">
        <text>ATP + H2O = ADP + phosphate + H(+)</text>
        <dbReference type="Rhea" id="RHEA:13065"/>
        <dbReference type="ChEBI" id="CHEBI:15377"/>
        <dbReference type="ChEBI" id="CHEBI:15378"/>
        <dbReference type="ChEBI" id="CHEBI:30616"/>
        <dbReference type="ChEBI" id="CHEBI:43474"/>
        <dbReference type="ChEBI" id="CHEBI:456216"/>
        <dbReference type="EC" id="3.6.4.12"/>
    </reaction>
    <physiologicalReaction direction="left-to-right" evidence="6">
        <dbReference type="Rhea" id="RHEA:13066"/>
    </physiologicalReaction>
</comment>
<keyword evidence="5" id="KW-0067">ATP-binding</keyword>
<dbReference type="Gene3D" id="3.40.50.300">
    <property type="entry name" value="P-loop containing nucleotide triphosphate hydrolases"/>
    <property type="match status" value="2"/>
</dbReference>
<dbReference type="InterPro" id="IPR014001">
    <property type="entry name" value="Helicase_ATP-bd"/>
</dbReference>
<comment type="caution">
    <text evidence="9">The sequence shown here is derived from an EMBL/GenBank/DDBJ whole genome shotgun (WGS) entry which is preliminary data.</text>
</comment>
<evidence type="ECO:0000256" key="4">
    <source>
        <dbReference type="ARBA" id="ARBA00022806"/>
    </source>
</evidence>
<dbReference type="SUPFAM" id="SSF52540">
    <property type="entry name" value="P-loop containing nucleoside triphosphate hydrolases"/>
    <property type="match status" value="1"/>
</dbReference>
<keyword evidence="2" id="KW-0547">Nucleotide-binding</keyword>
<keyword evidence="3 9" id="KW-0378">Hydrolase</keyword>
<dbReference type="InterPro" id="IPR050534">
    <property type="entry name" value="Coronavir_polyprotein_1ab"/>
</dbReference>
<dbReference type="Proteomes" id="UP001360953">
    <property type="component" value="Unassembled WGS sequence"/>
</dbReference>
<dbReference type="EMBL" id="JBBPEH010000005">
    <property type="protein sequence ID" value="KAK7538279.1"/>
    <property type="molecule type" value="Genomic_DNA"/>
</dbReference>
<reference evidence="9 10" key="1">
    <citation type="submission" date="2024-04" db="EMBL/GenBank/DDBJ databases">
        <title>Phyllosticta paracitricarpa is synonymous to the EU quarantine fungus P. citricarpa based on phylogenomic analyses.</title>
        <authorList>
            <consortium name="Lawrence Berkeley National Laboratory"/>
            <person name="Van ingen-buijs V.A."/>
            <person name="Van westerhoven A.C."/>
            <person name="Haridas S."/>
            <person name="Skiadas P."/>
            <person name="Martin F."/>
            <person name="Groenewald J.Z."/>
            <person name="Crous P.W."/>
            <person name="Seidl M.F."/>
        </authorList>
    </citation>
    <scope>NUCLEOTIDE SEQUENCE [LARGE SCALE GENOMIC DNA]</scope>
    <source>
        <strain evidence="9 10">CPC 17464</strain>
    </source>
</reference>
<protein>
    <submittedName>
        <fullName evidence="9">P-loop containing nucleoside triphosphate hydrolase protein</fullName>
    </submittedName>
</protein>
<dbReference type="Pfam" id="PF13086">
    <property type="entry name" value="AAA_11"/>
    <property type="match status" value="1"/>
</dbReference>
<evidence type="ECO:0000256" key="7">
    <source>
        <dbReference type="SAM" id="MobiDB-lite"/>
    </source>
</evidence>
<dbReference type="Pfam" id="PF13087">
    <property type="entry name" value="AAA_12"/>
    <property type="match status" value="1"/>
</dbReference>
<evidence type="ECO:0000313" key="10">
    <source>
        <dbReference type="Proteomes" id="UP001360953"/>
    </source>
</evidence>
<accession>A0ABR1LUC2</accession>
<dbReference type="CDD" id="cd18808">
    <property type="entry name" value="SF1_C_Upf1"/>
    <property type="match status" value="1"/>
</dbReference>
<evidence type="ECO:0000313" key="9">
    <source>
        <dbReference type="EMBL" id="KAK7538279.1"/>
    </source>
</evidence>
<evidence type="ECO:0000256" key="5">
    <source>
        <dbReference type="ARBA" id="ARBA00022840"/>
    </source>
</evidence>
<dbReference type="GeneID" id="92036887"/>
<dbReference type="PROSITE" id="PS51257">
    <property type="entry name" value="PROKAR_LIPOPROTEIN"/>
    <property type="match status" value="1"/>
</dbReference>
<dbReference type="RefSeq" id="XP_066655966.1">
    <property type="nucleotide sequence ID" value="XM_066803981.1"/>
</dbReference>
<dbReference type="SMART" id="SM00487">
    <property type="entry name" value="DEXDc"/>
    <property type="match status" value="1"/>
</dbReference>
<gene>
    <name evidence="9" type="ORF">J3D65DRAFT_694466</name>
</gene>
<evidence type="ECO:0000256" key="2">
    <source>
        <dbReference type="ARBA" id="ARBA00022741"/>
    </source>
</evidence>
<feature type="region of interest" description="Disordered" evidence="7">
    <location>
        <begin position="573"/>
        <end position="605"/>
    </location>
</feature>
<sequence>MAYRTALEYRAKASGQKRTYSCVLAIASCADSQPSLVVGNGLEHEAAVRQRKEGKVMLEPPPARESKVATYITVANFDGFDSYIELSMDFVEAQGVQSFQSSTAATIRLTHDSIANASDQPALVEWCKVTGDTKETVLKLFGFSGEVVQSYMNAAVLKGCSLYLVTVPFSPNPPSGNLMGTSAPHESVFEVFNRTKAAFSKHGSVHILISEMLMDEKLERLNNRLHQYRLQDPLASFYNAVGQLLQKSTRPPIFTGKQVVFSSWQHYRTLFNCAIAEEIEVLGKQSQALQGAMHLISVPNTGNTQFLGILNHNAAAYRLSEGDTLLVRVNCNNEEDEQSEGILWTAKVTSRIPFAPSNSTSVILYRGYSDENGHYDSAEIAYLPMETMLSLQESQRALLDAIPVPVLYTLGADQPWTRITDSMTEFEECSGLGWAKAALLGRSISNESTVDLFEGIEHDMQASCAMELVESRLNPGQVAAVTMTRSLPSGIGIVQGPPGTGKTFTIANLVQPLIFNSKPHKGPKVLILSTSNLSVDDITMRVQSTCAVFANELSARRTPVVVRVHARHTESSIVTREADLSRPSHRPSSSGLSSSQIEDQSPSAKALTGVYRRAIHKPFGVGDKRLRLLDNSLGSFILAIAALPRDELKGNERSVVSCFRQIYSRYKEGKLGDEEMVTFQAAQKALRDVALARTDILVMTLSNAGDSELAKSINPKVIIVDEAARASDPDLWPIFAWYSQSTTRLLVGDSRQLQPVAEYNNPLREHLSHSAMTRLQSLGYPHVQLIEQRRSASAIASVYNKPYYGDAIETPEGLDEEFREHTAPFERFLREVHHIECPQPAVQFDLAHGESRFDASGSSYNLTSVRVTMQVISDLYTYGIDPSRVAVLTPYASQVSQYIAAKAEMSEQNEGFSDLMIETFDSIQGREFDYTIVDFVRSDKLGFLSEGNRINVALSRARFGMIVMMDRRLPLTKGWRPSGLYDVSRVLKKTRRSAVYFDEPKVLKLPEFEHV</sequence>